<evidence type="ECO:0000256" key="1">
    <source>
        <dbReference type="ARBA" id="ARBA00009353"/>
    </source>
</evidence>
<evidence type="ECO:0000313" key="4">
    <source>
        <dbReference type="EMBL" id="ABM27458.1"/>
    </source>
</evidence>
<reference evidence="5" key="1">
    <citation type="journal article" date="2009" name="Environ. Microbiol.">
        <title>Contribution of mobile genetic elements to Desulfovibrio vulgaris genome plasticity.</title>
        <authorList>
            <person name="Walker C.B."/>
            <person name="Stolyar S."/>
            <person name="Chivian D."/>
            <person name="Pinel N."/>
            <person name="Gabster J.A."/>
            <person name="Dehal P.S."/>
            <person name="He Z."/>
            <person name="Yang Z.K."/>
            <person name="Yen H.C."/>
            <person name="Zhou J."/>
            <person name="Wall J.D."/>
            <person name="Hazen T.C."/>
            <person name="Arkin A.P."/>
            <person name="Stahl D.A."/>
        </authorList>
    </citation>
    <scope>NUCLEOTIDE SEQUENCE [LARGE SCALE GENOMIC DNA]</scope>
    <source>
        <strain evidence="5">DP4</strain>
    </source>
</reference>
<comment type="similarity">
    <text evidence="1">Belongs to the NAD(P)-dependent epimerase/dehydratase family. SDR39U1 subfamily.</text>
</comment>
<gene>
    <name evidence="4" type="ordered locus">Dvul_0435</name>
</gene>
<proteinExistence type="inferred from homology"/>
<sequence length="308" mass="32394" precursor="true">MRIVIAGGSGFIGRALADALVARGDEVTVPTRSPDRAERVLPPAVTAAAWDGLDPDALATIIDGADAVVNLVGANIAEGRWTPAVKRSIVESRVQAGRALAEATHRATTAPRVVVQGSAVGYYGGWSDMLTAPVSAEDAPCGAGFLAETCQQWEASSSDVAEGVRHCVIRTGVVLGKGGALAKMLPPFRLFAGGPPGTGRQPFAWIHLSDEVRAIVHLIDHATLSGPFNLTAPGCISMADFCHALGKVLHRPSFMRVPAPLLRLMLGEMAEEVLLRGQVAPPERLLASGFSFTHTAPIPALEDILRRR</sequence>
<dbReference type="AlphaFoldDB" id="A0A0H3A4Q8"/>
<dbReference type="PANTHER" id="PTHR11092">
    <property type="entry name" value="SUGAR NUCLEOTIDE EPIMERASE RELATED"/>
    <property type="match status" value="1"/>
</dbReference>
<name>A0A0H3A4Q8_NITV4</name>
<dbReference type="EMBL" id="CP000527">
    <property type="protein sequence ID" value="ABM27458.1"/>
    <property type="molecule type" value="Genomic_DNA"/>
</dbReference>
<dbReference type="Pfam" id="PF01370">
    <property type="entry name" value="Epimerase"/>
    <property type="match status" value="1"/>
</dbReference>
<evidence type="ECO:0000259" key="2">
    <source>
        <dbReference type="Pfam" id="PF01370"/>
    </source>
</evidence>
<evidence type="ECO:0000259" key="3">
    <source>
        <dbReference type="Pfam" id="PF08338"/>
    </source>
</evidence>
<dbReference type="PANTHER" id="PTHR11092:SF0">
    <property type="entry name" value="EPIMERASE FAMILY PROTEIN SDR39U1"/>
    <property type="match status" value="1"/>
</dbReference>
<organism evidence="4 5">
    <name type="scientific">Nitratidesulfovibrio vulgaris (strain DP4)</name>
    <name type="common">Desulfovibrio vulgaris</name>
    <dbReference type="NCBI Taxonomy" id="391774"/>
    <lineage>
        <taxon>Bacteria</taxon>
        <taxon>Pseudomonadati</taxon>
        <taxon>Thermodesulfobacteriota</taxon>
        <taxon>Desulfovibrionia</taxon>
        <taxon>Desulfovibrionales</taxon>
        <taxon>Desulfovibrionaceae</taxon>
        <taxon>Nitratidesulfovibrio</taxon>
    </lineage>
</organism>
<evidence type="ECO:0008006" key="6">
    <source>
        <dbReference type="Google" id="ProtNLM"/>
    </source>
</evidence>
<dbReference type="Pfam" id="PF08338">
    <property type="entry name" value="DUF1731"/>
    <property type="match status" value="1"/>
</dbReference>
<dbReference type="InterPro" id="IPR036291">
    <property type="entry name" value="NAD(P)-bd_dom_sf"/>
</dbReference>
<protein>
    <recommendedName>
        <fullName evidence="6">NAD-dependent epimerase/dehydratase</fullName>
    </recommendedName>
</protein>
<dbReference type="HOGENOM" id="CLU_047373_0_2_7"/>
<dbReference type="Proteomes" id="UP000009173">
    <property type="component" value="Chromosome"/>
</dbReference>
<dbReference type="InterPro" id="IPR001509">
    <property type="entry name" value="Epimerase_deHydtase"/>
</dbReference>
<dbReference type="RefSeq" id="WP_011791611.1">
    <property type="nucleotide sequence ID" value="NC_008751.1"/>
</dbReference>
<dbReference type="NCBIfam" id="TIGR01777">
    <property type="entry name" value="yfcH"/>
    <property type="match status" value="1"/>
</dbReference>
<feature type="domain" description="NAD-dependent epimerase/dehydratase" evidence="2">
    <location>
        <begin position="3"/>
        <end position="222"/>
    </location>
</feature>
<dbReference type="InterPro" id="IPR010099">
    <property type="entry name" value="SDR39U1"/>
</dbReference>
<dbReference type="KEGG" id="dvl:Dvul_0435"/>
<accession>A0A0H3A4Q8</accession>
<feature type="domain" description="DUF1731" evidence="3">
    <location>
        <begin position="257"/>
        <end position="304"/>
    </location>
</feature>
<dbReference type="Gene3D" id="3.40.50.720">
    <property type="entry name" value="NAD(P)-binding Rossmann-like Domain"/>
    <property type="match status" value="1"/>
</dbReference>
<dbReference type="SUPFAM" id="SSF51735">
    <property type="entry name" value="NAD(P)-binding Rossmann-fold domains"/>
    <property type="match status" value="1"/>
</dbReference>
<evidence type="ECO:0000313" key="5">
    <source>
        <dbReference type="Proteomes" id="UP000009173"/>
    </source>
</evidence>
<dbReference type="InterPro" id="IPR013549">
    <property type="entry name" value="DUF1731"/>
</dbReference>